<dbReference type="CDD" id="cd07583">
    <property type="entry name" value="nitrilase_5"/>
    <property type="match status" value="1"/>
</dbReference>
<dbReference type="PANTHER" id="PTHR23088">
    <property type="entry name" value="NITRILASE-RELATED"/>
    <property type="match status" value="1"/>
</dbReference>
<dbReference type="InterPro" id="IPR036526">
    <property type="entry name" value="C-N_Hydrolase_sf"/>
</dbReference>
<proteinExistence type="inferred from homology"/>
<dbReference type="Gene3D" id="3.60.110.10">
    <property type="entry name" value="Carbon-nitrogen hydrolase"/>
    <property type="match status" value="1"/>
</dbReference>
<reference evidence="3" key="2">
    <citation type="journal article" date="2021" name="PeerJ">
        <title>Extensive microbial diversity within the chicken gut microbiome revealed by metagenomics and culture.</title>
        <authorList>
            <person name="Gilroy R."/>
            <person name="Ravi A."/>
            <person name="Getino M."/>
            <person name="Pursley I."/>
            <person name="Horton D.L."/>
            <person name="Alikhan N.F."/>
            <person name="Baker D."/>
            <person name="Gharbi K."/>
            <person name="Hall N."/>
            <person name="Watson M."/>
            <person name="Adriaenssens E.M."/>
            <person name="Foster-Nyarko E."/>
            <person name="Jarju S."/>
            <person name="Secka A."/>
            <person name="Antonio M."/>
            <person name="Oren A."/>
            <person name="Chaudhuri R.R."/>
            <person name="La Ragione R."/>
            <person name="Hildebrand F."/>
            <person name="Pallen M.J."/>
        </authorList>
    </citation>
    <scope>NUCLEOTIDE SEQUENCE</scope>
    <source>
        <strain evidence="3">ChiSxjej1B13-7958</strain>
    </source>
</reference>
<dbReference type="Pfam" id="PF00795">
    <property type="entry name" value="CN_hydrolase"/>
    <property type="match status" value="1"/>
</dbReference>
<evidence type="ECO:0000313" key="4">
    <source>
        <dbReference type="Proteomes" id="UP000824242"/>
    </source>
</evidence>
<feature type="domain" description="CN hydrolase" evidence="2">
    <location>
        <begin position="10"/>
        <end position="247"/>
    </location>
</feature>
<dbReference type="EMBL" id="DVGZ01000114">
    <property type="protein sequence ID" value="HIR48101.1"/>
    <property type="molecule type" value="Genomic_DNA"/>
</dbReference>
<accession>A0A9D1AP73</accession>
<dbReference type="PROSITE" id="PS50263">
    <property type="entry name" value="CN_HYDROLASE"/>
    <property type="match status" value="1"/>
</dbReference>
<organism evidence="3 4">
    <name type="scientific">Candidatus Caccousia avicola</name>
    <dbReference type="NCBI Taxonomy" id="2840721"/>
    <lineage>
        <taxon>Bacteria</taxon>
        <taxon>Bacillati</taxon>
        <taxon>Bacillota</taxon>
        <taxon>Clostridia</taxon>
        <taxon>Eubacteriales</taxon>
        <taxon>Oscillospiraceae</taxon>
        <taxon>Oscillospiraceae incertae sedis</taxon>
        <taxon>Candidatus Caccousia</taxon>
    </lineage>
</organism>
<evidence type="ECO:0000313" key="3">
    <source>
        <dbReference type="EMBL" id="HIR48101.1"/>
    </source>
</evidence>
<dbReference type="GO" id="GO:0016787">
    <property type="term" value="F:hydrolase activity"/>
    <property type="evidence" value="ECO:0007669"/>
    <property type="project" value="UniProtKB-KW"/>
</dbReference>
<comment type="caution">
    <text evidence="3">The sequence shown here is derived from an EMBL/GenBank/DDBJ whole genome shotgun (WGS) entry which is preliminary data.</text>
</comment>
<dbReference type="Proteomes" id="UP000824242">
    <property type="component" value="Unassembled WGS sequence"/>
</dbReference>
<evidence type="ECO:0000256" key="1">
    <source>
        <dbReference type="ARBA" id="ARBA00010613"/>
    </source>
</evidence>
<sequence>MSEMKTDGTLRIGLIQMNSTPCDPLQNREKAERLIRKAAQAGADLVQLPETWNTGFFPKEQLSSLAEPEDGESRKLLSRLAKELHLAIAGGSILTRRGSLVCNSFVFYTGEGRLAGEYDKIHAFSPSEENAYLQSGGSLCCLDAGGMRAGVLLCYDLRFCEQARLLALQGAELLLVCAQWPRKRLEHWRILVQARAIENQVFVSAVNGCGCFDSVQSGGGSLAVSPSGEILAQAGKEEEILLAELRTAERTALKRRMDPLLDRRPSLYAGLCRSAPHQ</sequence>
<comment type="similarity">
    <text evidence="1">Belongs to the carbon-nitrogen hydrolase superfamily. NIT1/NIT2 family.</text>
</comment>
<reference evidence="3" key="1">
    <citation type="submission" date="2020-10" db="EMBL/GenBank/DDBJ databases">
        <authorList>
            <person name="Gilroy R."/>
        </authorList>
    </citation>
    <scope>NUCLEOTIDE SEQUENCE</scope>
    <source>
        <strain evidence="3">ChiSxjej1B13-7958</strain>
    </source>
</reference>
<protein>
    <submittedName>
        <fullName evidence="3">Carbon-nitrogen family hydrolase</fullName>
    </submittedName>
</protein>
<dbReference type="PANTHER" id="PTHR23088:SF27">
    <property type="entry name" value="DEAMINATED GLUTATHIONE AMIDASE"/>
    <property type="match status" value="1"/>
</dbReference>
<gene>
    <name evidence="3" type="ORF">IAB89_10700</name>
</gene>
<keyword evidence="3" id="KW-0378">Hydrolase</keyword>
<evidence type="ECO:0000259" key="2">
    <source>
        <dbReference type="PROSITE" id="PS50263"/>
    </source>
</evidence>
<dbReference type="SUPFAM" id="SSF56317">
    <property type="entry name" value="Carbon-nitrogen hydrolase"/>
    <property type="match status" value="1"/>
</dbReference>
<dbReference type="InterPro" id="IPR003010">
    <property type="entry name" value="C-N_Hydrolase"/>
</dbReference>
<name>A0A9D1AP73_9FIRM</name>
<dbReference type="AlphaFoldDB" id="A0A9D1AP73"/>